<dbReference type="InterPro" id="IPR023214">
    <property type="entry name" value="HAD_sf"/>
</dbReference>
<dbReference type="Proteomes" id="UP000655225">
    <property type="component" value="Unassembled WGS sequence"/>
</dbReference>
<evidence type="ECO:0000256" key="4">
    <source>
        <dbReference type="SAM" id="SignalP"/>
    </source>
</evidence>
<reference evidence="5 6" key="1">
    <citation type="submission" date="2020-04" db="EMBL/GenBank/DDBJ databases">
        <title>Plant Genome Project.</title>
        <authorList>
            <person name="Zhang R.-G."/>
        </authorList>
    </citation>
    <scope>NUCLEOTIDE SEQUENCE [LARGE SCALE GENOMIC DNA]</scope>
    <source>
        <strain evidence="5">YNK0</strain>
        <tissue evidence="5">Leaf</tissue>
    </source>
</reference>
<dbReference type="AlphaFoldDB" id="A0A834ZH20"/>
<proteinExistence type="inferred from homology"/>
<dbReference type="Gene3D" id="3.40.50.1000">
    <property type="entry name" value="HAD superfamily/HAD-like"/>
    <property type="match status" value="1"/>
</dbReference>
<dbReference type="Pfam" id="PF03767">
    <property type="entry name" value="Acid_phosphat_B"/>
    <property type="match status" value="1"/>
</dbReference>
<dbReference type="PANTHER" id="PTHR31284:SF9">
    <property type="entry name" value="HAD SUPERFAMILY, SUBFAMILY IIIB ACID PHOSPHATASE"/>
    <property type="match status" value="1"/>
</dbReference>
<dbReference type="InterPro" id="IPR005519">
    <property type="entry name" value="Acid_phosphat_B-like"/>
</dbReference>
<dbReference type="GO" id="GO:0003993">
    <property type="term" value="F:acid phosphatase activity"/>
    <property type="evidence" value="ECO:0007669"/>
    <property type="project" value="InterPro"/>
</dbReference>
<sequence length="255" mass="29059">MSSMMRVQWKVLLFMFLVIFSKAISDKLESRTSVPHDSPSYCLGWRVAVETNNVHGWRTVPSQCLLYVENYMLGGQYERDLDVIMEQISCYLKDIVLANDGMDAWILDVDDTCISNLYYYRGKRYGCDPYDPVGFKTWAMRGGSPAIPAVLGLFEKLIEGGFKVLLVTGREEETLGQATLDNLYNQGFIGYERLILRTSAYKGQSAVLYKSEIRKQLVGQGYRIWGNVGDQWSDLLGDCLGNRTFKLPNPMYFVP</sequence>
<organism evidence="5 6">
    <name type="scientific">Tetracentron sinense</name>
    <name type="common">Spur-leaf</name>
    <dbReference type="NCBI Taxonomy" id="13715"/>
    <lineage>
        <taxon>Eukaryota</taxon>
        <taxon>Viridiplantae</taxon>
        <taxon>Streptophyta</taxon>
        <taxon>Embryophyta</taxon>
        <taxon>Tracheophyta</taxon>
        <taxon>Spermatophyta</taxon>
        <taxon>Magnoliopsida</taxon>
        <taxon>Trochodendrales</taxon>
        <taxon>Trochodendraceae</taxon>
        <taxon>Tetracentron</taxon>
    </lineage>
</organism>
<keyword evidence="1 4" id="KW-0732">Signal</keyword>
<evidence type="ECO:0000313" key="5">
    <source>
        <dbReference type="EMBL" id="KAF8402457.1"/>
    </source>
</evidence>
<feature type="chain" id="PRO_5032453200" description="Acid phosphatase 1" evidence="4">
    <location>
        <begin position="26"/>
        <end position="255"/>
    </location>
</feature>
<name>A0A834ZH20_TETSI</name>
<evidence type="ECO:0000313" key="6">
    <source>
        <dbReference type="Proteomes" id="UP000655225"/>
    </source>
</evidence>
<protein>
    <recommendedName>
        <fullName evidence="7">Acid phosphatase 1</fullName>
    </recommendedName>
</protein>
<comment type="similarity">
    <text evidence="3">Belongs to the APS1/VSP family.</text>
</comment>
<dbReference type="EMBL" id="JABCRI010000007">
    <property type="protein sequence ID" value="KAF8402457.1"/>
    <property type="molecule type" value="Genomic_DNA"/>
</dbReference>
<evidence type="ECO:0000256" key="3">
    <source>
        <dbReference type="PIRNR" id="PIRNR002674"/>
    </source>
</evidence>
<evidence type="ECO:0008006" key="7">
    <source>
        <dbReference type="Google" id="ProtNLM"/>
    </source>
</evidence>
<dbReference type="InterPro" id="IPR010028">
    <property type="entry name" value="Acid_phosphatase_pln"/>
</dbReference>
<evidence type="ECO:0000256" key="1">
    <source>
        <dbReference type="ARBA" id="ARBA00022729"/>
    </source>
</evidence>
<dbReference type="OrthoDB" id="59415at2759"/>
<dbReference type="InterPro" id="IPR036412">
    <property type="entry name" value="HAD-like_sf"/>
</dbReference>
<evidence type="ECO:0000256" key="2">
    <source>
        <dbReference type="ARBA" id="ARBA00023180"/>
    </source>
</evidence>
<keyword evidence="6" id="KW-1185">Reference proteome</keyword>
<comment type="caution">
    <text evidence="5">The sequence shown here is derived from an EMBL/GenBank/DDBJ whole genome shotgun (WGS) entry which is preliminary data.</text>
</comment>
<dbReference type="OMA" id="IMEQISC"/>
<dbReference type="InterPro" id="IPR014403">
    <property type="entry name" value="APS1/VSP"/>
</dbReference>
<gene>
    <name evidence="5" type="ORF">HHK36_010541</name>
</gene>
<dbReference type="PIRSF" id="PIRSF002674">
    <property type="entry name" value="VSP"/>
    <property type="match status" value="1"/>
</dbReference>
<dbReference type="SUPFAM" id="SSF56784">
    <property type="entry name" value="HAD-like"/>
    <property type="match status" value="1"/>
</dbReference>
<accession>A0A834ZH20</accession>
<dbReference type="PANTHER" id="PTHR31284">
    <property type="entry name" value="ACID PHOSPHATASE-LIKE PROTEIN"/>
    <property type="match status" value="1"/>
</dbReference>
<feature type="signal peptide" evidence="4">
    <location>
        <begin position="1"/>
        <end position="25"/>
    </location>
</feature>
<keyword evidence="2" id="KW-0325">Glycoprotein</keyword>
<dbReference type="NCBIfam" id="TIGR01675">
    <property type="entry name" value="plant-AP"/>
    <property type="match status" value="1"/>
</dbReference>
<dbReference type="CDD" id="cd07535">
    <property type="entry name" value="HAD_VSP"/>
    <property type="match status" value="1"/>
</dbReference>